<proteinExistence type="predicted"/>
<reference evidence="1 2" key="1">
    <citation type="journal article" date="2018" name="PLoS Genet.">
        <title>Population sequencing reveals clonal diversity and ancestral inbreeding in the grapevine cultivar Chardonnay.</title>
        <authorList>
            <person name="Roach M.J."/>
            <person name="Johnson D.L."/>
            <person name="Bohlmann J."/>
            <person name="van Vuuren H.J."/>
            <person name="Jones S.J."/>
            <person name="Pretorius I.S."/>
            <person name="Schmidt S.A."/>
            <person name="Borneman A.R."/>
        </authorList>
    </citation>
    <scope>NUCLEOTIDE SEQUENCE [LARGE SCALE GENOMIC DNA]</scope>
    <source>
        <strain evidence="2">cv. Chardonnay</strain>
        <tissue evidence="1">Leaf</tissue>
    </source>
</reference>
<dbReference type="AlphaFoldDB" id="A0A438FDS3"/>
<protein>
    <submittedName>
        <fullName evidence="1">Uncharacterized protein</fullName>
    </submittedName>
</protein>
<evidence type="ECO:0000313" key="1">
    <source>
        <dbReference type="EMBL" id="RVW58103.1"/>
    </source>
</evidence>
<organism evidence="1 2">
    <name type="scientific">Vitis vinifera</name>
    <name type="common">Grape</name>
    <dbReference type="NCBI Taxonomy" id="29760"/>
    <lineage>
        <taxon>Eukaryota</taxon>
        <taxon>Viridiplantae</taxon>
        <taxon>Streptophyta</taxon>
        <taxon>Embryophyta</taxon>
        <taxon>Tracheophyta</taxon>
        <taxon>Spermatophyta</taxon>
        <taxon>Magnoliopsida</taxon>
        <taxon>eudicotyledons</taxon>
        <taxon>Gunneridae</taxon>
        <taxon>Pentapetalae</taxon>
        <taxon>rosids</taxon>
        <taxon>Vitales</taxon>
        <taxon>Vitaceae</taxon>
        <taxon>Viteae</taxon>
        <taxon>Vitis</taxon>
    </lineage>
</organism>
<dbReference type="EMBL" id="QGNW01000981">
    <property type="protein sequence ID" value="RVW58103.1"/>
    <property type="molecule type" value="Genomic_DNA"/>
</dbReference>
<dbReference type="Proteomes" id="UP000288805">
    <property type="component" value="Unassembled WGS sequence"/>
</dbReference>
<name>A0A438FDS3_VITVI</name>
<sequence length="205" mass="23321">MQFHTHSYDYARIYVLKRTRRVEVEGGIVNVQNDYCRNSTEETHNSVASCQANNEFNLGLSQGFMSRCAETEVMPHDLNVECSSQPSMRGRRGARVISKKERISSIGPKTEEKLLENIIKSGSLPVSPYVGAIRQMKQDVYEYVDSYFKLPMQELIYSGHFNSIPNHNMPIVDVDGCVRDAQGRLYPSLKPPCSKRPPGRPRHVE</sequence>
<evidence type="ECO:0000313" key="2">
    <source>
        <dbReference type="Proteomes" id="UP000288805"/>
    </source>
</evidence>
<gene>
    <name evidence="1" type="ORF">CK203_111135</name>
</gene>
<accession>A0A438FDS3</accession>
<comment type="caution">
    <text evidence="1">The sequence shown here is derived from an EMBL/GenBank/DDBJ whole genome shotgun (WGS) entry which is preliminary data.</text>
</comment>